<sequence length="40" mass="4496">MIGHNRESRLGVHLDRELFVRQTDNAALILVLSHAATGQR</sequence>
<reference evidence="1 2" key="1">
    <citation type="journal article" date="2013" name="Mar. Genomics">
        <title>Expression of sulfatases in Rhodopirellula baltica and the diversity of sulfatases in the genus Rhodopirellula.</title>
        <authorList>
            <person name="Wegner C.E."/>
            <person name="Richter-Heitmann T."/>
            <person name="Klindworth A."/>
            <person name="Klockow C."/>
            <person name="Richter M."/>
            <person name="Achstetter T."/>
            <person name="Glockner F.O."/>
            <person name="Harder J."/>
        </authorList>
    </citation>
    <scope>NUCLEOTIDE SEQUENCE [LARGE SCALE GENOMIC DNA]</scope>
    <source>
        <strain evidence="1 2">SWK14</strain>
    </source>
</reference>
<gene>
    <name evidence="1" type="ORF">RBSWK_06560</name>
</gene>
<dbReference type="AlphaFoldDB" id="L7C652"/>
<organism evidence="1 2">
    <name type="scientific">Rhodopirellula baltica SWK14</name>
    <dbReference type="NCBI Taxonomy" id="993516"/>
    <lineage>
        <taxon>Bacteria</taxon>
        <taxon>Pseudomonadati</taxon>
        <taxon>Planctomycetota</taxon>
        <taxon>Planctomycetia</taxon>
        <taxon>Pirellulales</taxon>
        <taxon>Pirellulaceae</taxon>
        <taxon>Rhodopirellula</taxon>
    </lineage>
</organism>
<proteinExistence type="predicted"/>
<name>L7C652_RHOBT</name>
<comment type="caution">
    <text evidence="1">The sequence shown here is derived from an EMBL/GenBank/DDBJ whole genome shotgun (WGS) entry which is preliminary data.</text>
</comment>
<accession>L7C652</accession>
<protein>
    <submittedName>
        <fullName evidence="1">Uncharacterized protein</fullName>
    </submittedName>
</protein>
<evidence type="ECO:0000313" key="1">
    <source>
        <dbReference type="EMBL" id="ELP29483.1"/>
    </source>
</evidence>
<dbReference type="EMBL" id="AMWG01000188">
    <property type="protein sequence ID" value="ELP29483.1"/>
    <property type="molecule type" value="Genomic_DNA"/>
</dbReference>
<dbReference type="Proteomes" id="UP000010959">
    <property type="component" value="Unassembled WGS sequence"/>
</dbReference>
<dbReference type="PATRIC" id="fig|993516.3.peg.7033"/>
<evidence type="ECO:0000313" key="2">
    <source>
        <dbReference type="Proteomes" id="UP000010959"/>
    </source>
</evidence>